<accession>A0A7G2DA15</accession>
<keyword evidence="1" id="KW-0472">Membrane</keyword>
<keyword evidence="1" id="KW-1133">Transmembrane helix</keyword>
<name>A0A7G2DA15_9EURY</name>
<protein>
    <recommendedName>
        <fullName evidence="4">Alpha-galactosidase NEW3 domain-containing protein</fullName>
    </recommendedName>
</protein>
<dbReference type="GeneID" id="58919883"/>
<reference evidence="2 3" key="1">
    <citation type="submission" date="2020-09" db="EMBL/GenBank/DDBJ databases">
        <authorList>
            <person name="Courtine D."/>
        </authorList>
    </citation>
    <scope>NUCLEOTIDE SEQUENCE [LARGE SCALE GENOMIC DNA]</scope>
    <source>
        <strain evidence="2 3">IRI35c</strain>
    </source>
</reference>
<dbReference type="EMBL" id="LR881183">
    <property type="protein sequence ID" value="CAD5245288.1"/>
    <property type="molecule type" value="Genomic_DNA"/>
</dbReference>
<dbReference type="AlphaFoldDB" id="A0A7G2DA15"/>
<organism evidence="2 3">
    <name type="scientific">Thermococcus camini</name>
    <dbReference type="NCBI Taxonomy" id="2016373"/>
    <lineage>
        <taxon>Archaea</taxon>
        <taxon>Methanobacteriati</taxon>
        <taxon>Methanobacteriota</taxon>
        <taxon>Thermococci</taxon>
        <taxon>Thermococcales</taxon>
        <taxon>Thermococcaceae</taxon>
        <taxon>Thermococcus</taxon>
    </lineage>
</organism>
<evidence type="ECO:0000313" key="3">
    <source>
        <dbReference type="Proteomes" id="UP000516304"/>
    </source>
</evidence>
<evidence type="ECO:0008006" key="4">
    <source>
        <dbReference type="Google" id="ProtNLM"/>
    </source>
</evidence>
<dbReference type="Proteomes" id="UP000516304">
    <property type="component" value="Chromosome TIRI35C"/>
</dbReference>
<sequence length="794" mass="86257">MKKHGILLVILLITGTFGGIARSASASETGSPLFEGYLSKGEAVLLGPLMITLTDTQKDYGNGEYYAMLIIMKDGKILNAEYKTMLVPDPQKIQFLLLNPAFLVALAKTQGYDMSECEEYINNTPAFNACLLANAYSFYQWLNTAPPRELADAVVRTIQTHPELGIKEDDVLMEVTYPDITPVREGETVEVDVDGGKAYVTVNEIYPNGVRLSVSGPAGWRAATLPGLIISNVEVPPTVQPGETVTVKVHLKNEGAMKVRYLNVFVTPTPMSFNGSSSIASAVSMALSQSGLSQSVFYPEGSAAQYIEYLEGKENVTLTFRIKINPNANVGTYPLYVGVVYFTGMGANMRMVQSYNFIALTVKKRREGFVEITDVETEPREISPGDTFRVRFTLVNSGAEPVKAVSLKISSYQVLVQGAVSNVDLSGLSQIPVQGAEGLSQNLQDYLNGLMHQLAKENIEAFLPVGEDNVKYAAELMPGENVTLEFRVKANDRLANGIYPMKIELKYVSEPDESAVTDERLVGIEITGKAKLILSKASTSPSKVLPGTDNVEVSFKIDNAGTGTARTVIVRPLLKWPFTFSESGEQMLGLGSLGKGDSAQGSFRVNVADNASSGTYEIPLLLTYTNDLGVEKNLTLRVPVMIGAKPNIEVVEVRFNPEPLQGETVNVYIKLKNTGGEKATSVLIEGVVKADQPFSLDKRTDYIGDLAPGAVGEGVIVLKIDKNAIPKDYNIGLRIRAVGDPNQGDDNVYVFERTVVMTVGENTRTESNLRNLAIAIGALVVVVVLYTYMRGRKK</sequence>
<dbReference type="RefSeq" id="WP_188202823.1">
    <property type="nucleotide sequence ID" value="NZ_LR881183.1"/>
</dbReference>
<dbReference type="PANTHER" id="PTHR35902">
    <property type="entry name" value="S-LAYER DOMAIN-LIKE PROTEIN-RELATED"/>
    <property type="match status" value="1"/>
</dbReference>
<dbReference type="KEGG" id="tcq:TIRI35C_2134"/>
<keyword evidence="1" id="KW-0812">Transmembrane</keyword>
<feature type="transmembrane region" description="Helical" evidence="1">
    <location>
        <begin position="772"/>
        <end position="789"/>
    </location>
</feature>
<keyword evidence="3" id="KW-1185">Reference proteome</keyword>
<dbReference type="PANTHER" id="PTHR35902:SF3">
    <property type="entry name" value="NPCBM-ASSOCIATED, NEW3 DOMAIN OF ALPHA-GALACTOSIDASE"/>
    <property type="match status" value="1"/>
</dbReference>
<evidence type="ECO:0000256" key="1">
    <source>
        <dbReference type="SAM" id="Phobius"/>
    </source>
</evidence>
<dbReference type="InterPro" id="IPR013783">
    <property type="entry name" value="Ig-like_fold"/>
</dbReference>
<gene>
    <name evidence="2" type="ORF">TIRI35C_2134</name>
</gene>
<proteinExistence type="predicted"/>
<dbReference type="Gene3D" id="2.60.40.10">
    <property type="entry name" value="Immunoglobulins"/>
    <property type="match status" value="1"/>
</dbReference>
<evidence type="ECO:0000313" key="2">
    <source>
        <dbReference type="EMBL" id="CAD5245288.1"/>
    </source>
</evidence>